<dbReference type="EMBL" id="PZQS01000010">
    <property type="protein sequence ID" value="PVD23849.1"/>
    <property type="molecule type" value="Genomic_DNA"/>
</dbReference>
<evidence type="ECO:0000313" key="3">
    <source>
        <dbReference type="Proteomes" id="UP000245119"/>
    </source>
</evidence>
<sequence>MKLMLLLDVWIILHAQEVFMNYKKSCFGSDSEDSYDSSVDGIFPVGCTVQLKCQYYDCMAKGNNTFLYIEINNAELNKSVNVLARSGCDVEVLIADVTMDFDDVRVVCKDLLHPEAYRTRSLTIGYPPVEPENLTLIHSSNFLRLTFDKVKTGRELNDELTQWTIAYLWSDDTCSCSSVEEESRIVTCTIILQNAVDDGSHSDNCLSNVYKPILFIISAENKFGKMEISKSFSLLDYIHPPTNSRGLRHQQLRSTCVGRGPGGDLLQARRRRHIVFPPPVSIRAYTVQLFAVTVLGARSSKYSTVHLTPLKDSKSLFCFRIMMQSDVQIEITSILRLYPPHLLASRLVYLRTQTVSWWVCHVRLNNRMAALPPVGSSGTDPLTTDMQVFQDTIDDSLYFHCSCVAR</sequence>
<keyword evidence="1" id="KW-0732">Signal</keyword>
<proteinExistence type="predicted"/>
<reference evidence="2 3" key="1">
    <citation type="submission" date="2018-04" db="EMBL/GenBank/DDBJ databases">
        <title>The genome of golden apple snail Pomacea canaliculata provides insight into stress tolerance and invasive adaptation.</title>
        <authorList>
            <person name="Liu C."/>
            <person name="Liu B."/>
            <person name="Ren Y."/>
            <person name="Zhang Y."/>
            <person name="Wang H."/>
            <person name="Li S."/>
            <person name="Jiang F."/>
            <person name="Yin L."/>
            <person name="Zhang G."/>
            <person name="Qian W."/>
            <person name="Fan W."/>
        </authorList>
    </citation>
    <scope>NUCLEOTIDE SEQUENCE [LARGE SCALE GENOMIC DNA]</scope>
    <source>
        <strain evidence="2">SZHN2017</strain>
        <tissue evidence="2">Muscle</tissue>
    </source>
</reference>
<dbReference type="AlphaFoldDB" id="A0A2T7NRP7"/>
<accession>A0A2T7NRP7</accession>
<evidence type="ECO:0000256" key="1">
    <source>
        <dbReference type="SAM" id="SignalP"/>
    </source>
</evidence>
<protein>
    <recommendedName>
        <fullName evidence="4">CUB domain-containing protein</fullName>
    </recommendedName>
</protein>
<dbReference type="OrthoDB" id="6147633at2759"/>
<gene>
    <name evidence="2" type="ORF">C0Q70_17123</name>
</gene>
<evidence type="ECO:0008006" key="4">
    <source>
        <dbReference type="Google" id="ProtNLM"/>
    </source>
</evidence>
<feature type="chain" id="PRO_5015618381" description="CUB domain-containing protein" evidence="1">
    <location>
        <begin position="16"/>
        <end position="406"/>
    </location>
</feature>
<evidence type="ECO:0000313" key="2">
    <source>
        <dbReference type="EMBL" id="PVD23849.1"/>
    </source>
</evidence>
<feature type="signal peptide" evidence="1">
    <location>
        <begin position="1"/>
        <end position="15"/>
    </location>
</feature>
<name>A0A2T7NRP7_POMCA</name>
<comment type="caution">
    <text evidence="2">The sequence shown here is derived from an EMBL/GenBank/DDBJ whole genome shotgun (WGS) entry which is preliminary data.</text>
</comment>
<keyword evidence="3" id="KW-1185">Reference proteome</keyword>
<dbReference type="Proteomes" id="UP000245119">
    <property type="component" value="Linkage Group LG10"/>
</dbReference>
<organism evidence="2 3">
    <name type="scientific">Pomacea canaliculata</name>
    <name type="common">Golden apple snail</name>
    <dbReference type="NCBI Taxonomy" id="400727"/>
    <lineage>
        <taxon>Eukaryota</taxon>
        <taxon>Metazoa</taxon>
        <taxon>Spiralia</taxon>
        <taxon>Lophotrochozoa</taxon>
        <taxon>Mollusca</taxon>
        <taxon>Gastropoda</taxon>
        <taxon>Caenogastropoda</taxon>
        <taxon>Architaenioglossa</taxon>
        <taxon>Ampullarioidea</taxon>
        <taxon>Ampullariidae</taxon>
        <taxon>Pomacea</taxon>
    </lineage>
</organism>